<proteinExistence type="predicted"/>
<sequence>MEGFEEEIGAPDSWEMADLDESMSRLMVSYKNKSTESSSSGFSPPEFADDPFDTRSATVTTTDASSLMTDGVSNQYWSCGKPESETLGHDAYQNDLFRASRVEHKSVAVGLEISVGRSLSNSSTASLRSDQDRIDESVGRYKTNSSRMAIIRDCEIDRKDREYDRNYEGLALCLVTDVNGIRLLISKPVSQEATYLWDDNDERFSVENIPLYDSEEDEPVLKLLKRMDSPDFESNSKEKLGFSLSMDDGLLSAPLVIEPLDSVSMDGAVRAETKIEFSEEKKFHQNVMVSAIQSNNTGQNYYIQESVMSNKRSPHSKGKFKRVPNKEVEIKVVCELLASEEAREEIYNNEEMKKQATTQLGSLYNEIRPAIEEHERDSQDSVSTSLAEKWIAASCSKLKADFDLHSSLIKNLICTPRRERNDVNPATAADDIEMRYLTN</sequence>
<evidence type="ECO:0000313" key="2">
    <source>
        <dbReference type="EMBL" id="KAF6157846.1"/>
    </source>
</evidence>
<feature type="region of interest" description="Disordered" evidence="1">
    <location>
        <begin position="34"/>
        <end position="56"/>
    </location>
</feature>
<dbReference type="EMBL" id="JACGCM010001252">
    <property type="protein sequence ID" value="KAF6157846.1"/>
    <property type="molecule type" value="Genomic_DNA"/>
</dbReference>
<evidence type="ECO:0000256" key="1">
    <source>
        <dbReference type="SAM" id="MobiDB-lite"/>
    </source>
</evidence>
<comment type="caution">
    <text evidence="2">The sequence shown here is derived from an EMBL/GenBank/DDBJ whole genome shotgun (WGS) entry which is preliminary data.</text>
</comment>
<dbReference type="Proteomes" id="UP000541444">
    <property type="component" value="Unassembled WGS sequence"/>
</dbReference>
<gene>
    <name evidence="2" type="ORF">GIB67_003746</name>
</gene>
<protein>
    <submittedName>
        <fullName evidence="2">Uncharacterized protein</fullName>
    </submittedName>
</protein>
<keyword evidence="3" id="KW-1185">Reference proteome</keyword>
<dbReference type="AlphaFoldDB" id="A0A7J7MSI4"/>
<organism evidence="2 3">
    <name type="scientific">Kingdonia uniflora</name>
    <dbReference type="NCBI Taxonomy" id="39325"/>
    <lineage>
        <taxon>Eukaryota</taxon>
        <taxon>Viridiplantae</taxon>
        <taxon>Streptophyta</taxon>
        <taxon>Embryophyta</taxon>
        <taxon>Tracheophyta</taxon>
        <taxon>Spermatophyta</taxon>
        <taxon>Magnoliopsida</taxon>
        <taxon>Ranunculales</taxon>
        <taxon>Circaeasteraceae</taxon>
        <taxon>Kingdonia</taxon>
    </lineage>
</organism>
<feature type="compositionally biased region" description="Low complexity" evidence="1">
    <location>
        <begin position="35"/>
        <end position="46"/>
    </location>
</feature>
<dbReference type="OrthoDB" id="2422440at2759"/>
<evidence type="ECO:0000313" key="3">
    <source>
        <dbReference type="Proteomes" id="UP000541444"/>
    </source>
</evidence>
<reference evidence="2 3" key="1">
    <citation type="journal article" date="2020" name="IScience">
        <title>Genome Sequencing of the Endangered Kingdonia uniflora (Circaeasteraceae, Ranunculales) Reveals Potential Mechanisms of Evolutionary Specialization.</title>
        <authorList>
            <person name="Sun Y."/>
            <person name="Deng T."/>
            <person name="Zhang A."/>
            <person name="Moore M.J."/>
            <person name="Landis J.B."/>
            <person name="Lin N."/>
            <person name="Zhang H."/>
            <person name="Zhang X."/>
            <person name="Huang J."/>
            <person name="Zhang X."/>
            <person name="Sun H."/>
            <person name="Wang H."/>
        </authorList>
    </citation>
    <scope>NUCLEOTIDE SEQUENCE [LARGE SCALE GENOMIC DNA]</scope>
    <source>
        <strain evidence="2">TB1705</strain>
        <tissue evidence="2">Leaf</tissue>
    </source>
</reference>
<name>A0A7J7MSI4_9MAGN</name>
<accession>A0A7J7MSI4</accession>